<sequence length="72" mass="8148">MCRNFTTDYAGFHGLSTSIINDLKLTQCHSVPSAVKSRHLFIVRLYRSSTIVTLLINTLSYLLCPFAQRLLS</sequence>
<evidence type="ECO:0000313" key="2">
    <source>
        <dbReference type="EMBL" id="QCQ47106.1"/>
    </source>
</evidence>
<dbReference type="AlphaFoldDB" id="A0A396BM81"/>
<dbReference type="Proteomes" id="UP000284614">
    <property type="component" value="Unassembled WGS sequence"/>
</dbReference>
<dbReference type="EMBL" id="QRJE01000042">
    <property type="protein sequence ID" value="RHH06490.1"/>
    <property type="molecule type" value="Genomic_DNA"/>
</dbReference>
<feature type="transmembrane region" description="Helical" evidence="1">
    <location>
        <begin position="45"/>
        <end position="63"/>
    </location>
</feature>
<proteinExistence type="predicted"/>
<protein>
    <submittedName>
        <fullName evidence="4">Uncharacterized protein</fullName>
    </submittedName>
</protein>
<evidence type="ECO:0000313" key="4">
    <source>
        <dbReference type="EMBL" id="RHH06490.1"/>
    </source>
</evidence>
<reference evidence="6 7" key="2">
    <citation type="submission" date="2018-08" db="EMBL/GenBank/DDBJ databases">
        <title>A genome reference for cultivated species of the human gut microbiota.</title>
        <authorList>
            <person name="Zou Y."/>
            <person name="Xue W."/>
            <person name="Luo G."/>
        </authorList>
    </citation>
    <scope>NUCLEOTIDE SEQUENCE [LARGE SCALE GENOMIC DNA]</scope>
    <source>
        <strain evidence="4 6">AM18-6</strain>
        <strain evidence="3 7">OF01-1</strain>
    </source>
</reference>
<evidence type="ECO:0000313" key="5">
    <source>
        <dbReference type="Proteomes" id="UP000036847"/>
    </source>
</evidence>
<evidence type="ECO:0000313" key="6">
    <source>
        <dbReference type="Proteomes" id="UP000266644"/>
    </source>
</evidence>
<organism evidence="4 6">
    <name type="scientific">Bacteroides fragilis</name>
    <dbReference type="NCBI Taxonomy" id="817"/>
    <lineage>
        <taxon>Bacteria</taxon>
        <taxon>Pseudomonadati</taxon>
        <taxon>Bacteroidota</taxon>
        <taxon>Bacteroidia</taxon>
        <taxon>Bacteroidales</taxon>
        <taxon>Bacteroidaceae</taxon>
        <taxon>Bacteroides</taxon>
    </lineage>
</organism>
<accession>A0A396BM81</accession>
<keyword evidence="1" id="KW-1133">Transmembrane helix</keyword>
<keyword evidence="1" id="KW-0812">Transmembrane</keyword>
<gene>
    <name evidence="4" type="ORF">DW228_21135</name>
    <name evidence="3" type="ORF">DXA27_03020</name>
    <name evidence="2" type="ORF">EC80_020875</name>
</gene>
<dbReference type="EMBL" id="QSDG01000002">
    <property type="protein sequence ID" value="RGY71220.1"/>
    <property type="molecule type" value="Genomic_DNA"/>
</dbReference>
<evidence type="ECO:0000313" key="3">
    <source>
        <dbReference type="EMBL" id="RGY71220.1"/>
    </source>
</evidence>
<reference evidence="2" key="1">
    <citation type="book" date="2014" name="THE 24TH EUROPEAN CONGRESS OF CLINICAL MICROBIOLOGY AND INFECTIOUS DISEASES" publisher="ECCMID 2014" city="Barcelona, Spain">
        <title>Identification of resistance genes in three multidrug-resistant Bacteroides fragilis isolates by whole genome sequencing.</title>
        <editorList>
            <person name="Unknown"/>
            <person name="A."/>
        </editorList>
        <authorList>
            <person name="Sydenham T.V."/>
            <person name="Hasman H."/>
            <person name="Wang M."/>
            <person name="Soki J."/>
            <person name="Nagy E."/>
            <person name="Justesen U.S."/>
        </authorList>
    </citation>
    <scope>NUCLEOTIDE SEQUENCE</scope>
    <source>
        <strain evidence="2">DCMSKEJBY0001B</strain>
    </source>
</reference>
<evidence type="ECO:0000256" key="1">
    <source>
        <dbReference type="SAM" id="Phobius"/>
    </source>
</evidence>
<dbReference type="Proteomes" id="UP000266644">
    <property type="component" value="Unassembled WGS sequence"/>
</dbReference>
<evidence type="ECO:0000313" key="7">
    <source>
        <dbReference type="Proteomes" id="UP000284614"/>
    </source>
</evidence>
<dbReference type="EMBL" id="CP036546">
    <property type="protein sequence ID" value="QCQ47106.1"/>
    <property type="molecule type" value="Genomic_DNA"/>
</dbReference>
<name>A0A396BM81_BACFG</name>
<keyword evidence="1" id="KW-0472">Membrane</keyword>
<reference evidence="2 5" key="3">
    <citation type="submission" date="2019-03" db="EMBL/GenBank/DDBJ databases">
        <title>Complete genome assembly of MDR B. fragilis.</title>
        <authorList>
            <person name="Sydenham T.V."/>
            <person name="Hasman H."/>
            <person name="Justesen U.S."/>
        </authorList>
    </citation>
    <scope>NUCLEOTIDE SEQUENCE [LARGE SCALE GENOMIC DNA]</scope>
    <source>
        <strain evidence="2 5">DCMSKEJBY0001B</strain>
    </source>
</reference>
<dbReference type="Proteomes" id="UP000036847">
    <property type="component" value="Chromosome"/>
</dbReference>